<dbReference type="Pfam" id="PF01937">
    <property type="entry name" value="ARMT1-like_dom"/>
    <property type="match status" value="2"/>
</dbReference>
<organism evidence="15 16">
    <name type="scientific">Larimichthys crocea</name>
    <name type="common">Large yellow croaker</name>
    <name type="synonym">Pseudosciaena crocea</name>
    <dbReference type="NCBI Taxonomy" id="215358"/>
    <lineage>
        <taxon>Eukaryota</taxon>
        <taxon>Metazoa</taxon>
        <taxon>Chordata</taxon>
        <taxon>Craniata</taxon>
        <taxon>Vertebrata</taxon>
        <taxon>Euteleostomi</taxon>
        <taxon>Actinopterygii</taxon>
        <taxon>Neopterygii</taxon>
        <taxon>Teleostei</taxon>
        <taxon>Neoteleostei</taxon>
        <taxon>Acanthomorphata</taxon>
        <taxon>Eupercaria</taxon>
        <taxon>Sciaenidae</taxon>
        <taxon>Larimichthys</taxon>
    </lineage>
</organism>
<sequence length="412" mass="47351">MAADQTVHGVPPSLSAKVVGSFAYLTVRDRLPTILTKVIDTIHRNKNKFFEEYGEEGIEAEKQTISLLSKLRNELQTDKPILAVTDGLQDTESWNQYLQRHQRLQGDEASVSWFKSPWLYVECYMYRRIQEAFWLNPPISDYDYFDEGKTQSFFESQQAVMTLCTYLENINKSMAELSKNQLLEHFNKLLQVSLWGNKCDLSISAGQDNSQKLSPIDSLSSLQPFIWLMTPTWYDFLVSSGLVREVHFHGKSLPWFVSDVTAKDFQWTIRQTMAANHKWMSKSGVQWQSYLKEGVWSYHDHPFWTQPHEFCDMAADAPDLYATLQGADLVLFKGDLNYRKLTSDREWDHTVSFGTALRGFGPAPLCALRTLKANVQVGLQQGQGEKLTSQEPDWMTSGKYAVIQFYSPKSEQ</sequence>
<dbReference type="FunFam" id="1.20.930.60:FF:000001">
    <property type="entry name" value="protein-glutamate O-methyltransferase isoform X1"/>
    <property type="match status" value="1"/>
</dbReference>
<proteinExistence type="inferred from homology"/>
<dbReference type="InterPro" id="IPR036075">
    <property type="entry name" value="ARMT-1-like_metal-bd_sf"/>
</dbReference>
<keyword evidence="4" id="KW-0533">Nickel</keyword>
<comment type="caution">
    <text evidence="15">The sequence shown here is derived from an EMBL/GenBank/DDBJ whole genome shotgun (WGS) entry which is preliminary data.</text>
</comment>
<evidence type="ECO:0000259" key="14">
    <source>
        <dbReference type="Pfam" id="PF01937"/>
    </source>
</evidence>
<comment type="similarity">
    <text evidence="3 13">Belongs to the damage-control phosphatase family. Sugar phosphate phosphatase III subfamily.</text>
</comment>
<dbReference type="SUPFAM" id="SSF111321">
    <property type="entry name" value="AF1104-like"/>
    <property type="match status" value="1"/>
</dbReference>
<keyword evidence="5 13" id="KW-0489">Methyltransferase</keyword>
<dbReference type="GO" id="GO:0046872">
    <property type="term" value="F:metal ion binding"/>
    <property type="evidence" value="ECO:0007669"/>
    <property type="project" value="UniProtKB-UniRule"/>
</dbReference>
<dbReference type="InterPro" id="IPR039763">
    <property type="entry name" value="ARMT1"/>
</dbReference>
<dbReference type="Gene3D" id="3.40.50.10880">
    <property type="entry name" value="Uncharacterised protein PF01937, DUF89, domain 3"/>
    <property type="match status" value="1"/>
</dbReference>
<evidence type="ECO:0000256" key="12">
    <source>
        <dbReference type="ARBA" id="ARBA00048809"/>
    </source>
</evidence>
<comment type="catalytic activity">
    <reaction evidence="2 13">
        <text>beta-D-fructose 1-phosphate + H2O = D-fructose + phosphate</text>
        <dbReference type="Rhea" id="RHEA:35603"/>
        <dbReference type="ChEBI" id="CHEBI:15377"/>
        <dbReference type="ChEBI" id="CHEBI:37721"/>
        <dbReference type="ChEBI" id="CHEBI:43474"/>
        <dbReference type="ChEBI" id="CHEBI:138881"/>
    </reaction>
</comment>
<dbReference type="PANTHER" id="PTHR12260">
    <property type="entry name" value="DAMAGE-CONTROL PHOSPHATASE ARMT1"/>
    <property type="match status" value="1"/>
</dbReference>
<comment type="catalytic activity">
    <reaction evidence="1 13">
        <text>L-glutamyl-[protein] + S-adenosyl-L-methionine = [protein]-L-glutamate 5-O-methyl ester + S-adenosyl-L-homocysteine</text>
        <dbReference type="Rhea" id="RHEA:24452"/>
        <dbReference type="Rhea" id="RHEA-COMP:10208"/>
        <dbReference type="Rhea" id="RHEA-COMP:10311"/>
        <dbReference type="ChEBI" id="CHEBI:29973"/>
        <dbReference type="ChEBI" id="CHEBI:57856"/>
        <dbReference type="ChEBI" id="CHEBI:59789"/>
        <dbReference type="ChEBI" id="CHEBI:82795"/>
    </reaction>
</comment>
<dbReference type="FunFam" id="3.40.50.10880:FF:000002">
    <property type="entry name" value="Acidic residue methyltransferase 1"/>
    <property type="match status" value="1"/>
</dbReference>
<dbReference type="EC" id="2.1.1.-" evidence="13"/>
<dbReference type="GO" id="GO:0051998">
    <property type="term" value="F:protein carboxyl O-methyltransferase activity"/>
    <property type="evidence" value="ECO:0007669"/>
    <property type="project" value="UniProtKB-UniRule"/>
</dbReference>
<comment type="function">
    <text evidence="11 13">Metal-dependent phosphatase that shows phosphatase activity against several substrates, including fructose-1-phosphate and fructose-6-phosphate. Its preference for fructose-1-phosphate, a strong glycating agent that causes DNA damage rather than a canonical yeast metabolite, suggests a damage-control function in hexose phosphate metabolism. Has also been shown to have O-methyltransferase activity that methylates glutamate residues of target proteins to form gamma-glutamyl methyl ester residues. Possibly methylates PCNA, suggesting it is involved in the DNA damage response.</text>
</comment>
<dbReference type="EC" id="3.1.3.-" evidence="13"/>
<comment type="catalytic activity">
    <reaction evidence="12 13">
        <text>beta-D-fructose 6-phosphate = dihydroxyacetone + D-glyceraldehyde 3-phosphate</text>
        <dbReference type="Rhea" id="RHEA:28002"/>
        <dbReference type="ChEBI" id="CHEBI:16016"/>
        <dbReference type="ChEBI" id="CHEBI:57634"/>
        <dbReference type="ChEBI" id="CHEBI:59776"/>
    </reaction>
</comment>
<evidence type="ECO:0000256" key="6">
    <source>
        <dbReference type="ARBA" id="ARBA00022679"/>
    </source>
</evidence>
<keyword evidence="7" id="KW-0949">S-adenosyl-L-methionine</keyword>
<comment type="cofactor">
    <cofactor evidence="13">
        <name>Mn(2+)</name>
        <dbReference type="ChEBI" id="CHEBI:29035"/>
    </cofactor>
    <cofactor evidence="13">
        <name>Ni(2+)</name>
        <dbReference type="ChEBI" id="CHEBI:49786"/>
    </cofactor>
</comment>
<keyword evidence="16" id="KW-1185">Reference proteome</keyword>
<dbReference type="GO" id="GO:0006974">
    <property type="term" value="P:DNA damage response"/>
    <property type="evidence" value="ECO:0007669"/>
    <property type="project" value="TreeGrafter"/>
</dbReference>
<keyword evidence="9 13" id="KW-0378">Hydrolase</keyword>
<dbReference type="GO" id="GO:0005634">
    <property type="term" value="C:nucleus"/>
    <property type="evidence" value="ECO:0007669"/>
    <property type="project" value="TreeGrafter"/>
</dbReference>
<keyword evidence="8 13" id="KW-0479">Metal-binding</keyword>
<evidence type="ECO:0000256" key="8">
    <source>
        <dbReference type="ARBA" id="ARBA00022723"/>
    </source>
</evidence>
<keyword evidence="6 15" id="KW-0808">Transferase</keyword>
<evidence type="ECO:0000256" key="1">
    <source>
        <dbReference type="ARBA" id="ARBA00000807"/>
    </source>
</evidence>
<name>A0A6G0I6B0_LARCR</name>
<evidence type="ECO:0000256" key="3">
    <source>
        <dbReference type="ARBA" id="ARBA00009519"/>
    </source>
</evidence>
<comment type="domain">
    <text evidence="13">Subfamily III proteins have a conserved RTxK motif about 40-50 residues from the C-terminus; the threonine may be replaced by serine or cysteine.</text>
</comment>
<feature type="domain" description="Damage-control phosphatase ARMT1-like metal-binding" evidence="14">
    <location>
        <begin position="26"/>
        <end position="225"/>
    </location>
</feature>
<dbReference type="InterPro" id="IPR002791">
    <property type="entry name" value="ARMT1-like_metal-bd"/>
</dbReference>
<evidence type="ECO:0000256" key="9">
    <source>
        <dbReference type="ARBA" id="ARBA00022801"/>
    </source>
</evidence>
<evidence type="ECO:0000313" key="15">
    <source>
        <dbReference type="EMBL" id="KAE8286821.1"/>
    </source>
</evidence>
<dbReference type="Proteomes" id="UP000424527">
    <property type="component" value="Unassembled WGS sequence"/>
</dbReference>
<dbReference type="GO" id="GO:0016791">
    <property type="term" value="F:phosphatase activity"/>
    <property type="evidence" value="ECO:0007669"/>
    <property type="project" value="TreeGrafter"/>
</dbReference>
<evidence type="ECO:0000256" key="10">
    <source>
        <dbReference type="ARBA" id="ARBA00023211"/>
    </source>
</evidence>
<dbReference type="EMBL" id="REGW02000014">
    <property type="protein sequence ID" value="KAE8286821.1"/>
    <property type="molecule type" value="Genomic_DNA"/>
</dbReference>
<dbReference type="GO" id="GO:0032259">
    <property type="term" value="P:methylation"/>
    <property type="evidence" value="ECO:0007669"/>
    <property type="project" value="UniProtKB-KW"/>
</dbReference>
<gene>
    <name evidence="15" type="ORF">D5F01_LYC14774</name>
</gene>
<evidence type="ECO:0000256" key="2">
    <source>
        <dbReference type="ARBA" id="ARBA00001326"/>
    </source>
</evidence>
<evidence type="ECO:0000256" key="4">
    <source>
        <dbReference type="ARBA" id="ARBA00022596"/>
    </source>
</evidence>
<evidence type="ECO:0000256" key="7">
    <source>
        <dbReference type="ARBA" id="ARBA00022691"/>
    </source>
</evidence>
<dbReference type="AlphaFoldDB" id="A0A6G0I6B0"/>
<feature type="domain" description="Damage-control phosphatase ARMT1-like metal-binding" evidence="14">
    <location>
        <begin position="235"/>
        <end position="387"/>
    </location>
</feature>
<evidence type="ECO:0000313" key="16">
    <source>
        <dbReference type="Proteomes" id="UP000424527"/>
    </source>
</evidence>
<accession>A0A6G0I6B0</accession>
<evidence type="ECO:0000256" key="5">
    <source>
        <dbReference type="ARBA" id="ARBA00022603"/>
    </source>
</evidence>
<protein>
    <recommendedName>
        <fullName evidence="13">Sugar phosphate phosphatase</fullName>
        <ecNumber evidence="13">2.1.1.-</ecNumber>
        <ecNumber evidence="13">3.1.3.-</ecNumber>
    </recommendedName>
</protein>
<evidence type="ECO:0000256" key="11">
    <source>
        <dbReference type="ARBA" id="ARBA00045980"/>
    </source>
</evidence>
<dbReference type="Gene3D" id="1.20.930.60">
    <property type="match status" value="1"/>
</dbReference>
<dbReference type="PANTHER" id="PTHR12260:SF6">
    <property type="entry name" value="DAMAGE-CONTROL PHOSPHATASE ARMT1"/>
    <property type="match status" value="1"/>
</dbReference>
<reference evidence="15 16" key="1">
    <citation type="submission" date="2019-07" db="EMBL/GenBank/DDBJ databases">
        <title>Chromosome genome assembly for large yellow croaker.</title>
        <authorList>
            <person name="Xiao S."/>
        </authorList>
    </citation>
    <scope>NUCLEOTIDE SEQUENCE [LARGE SCALE GENOMIC DNA]</scope>
    <source>
        <strain evidence="15">JMULYC20181020</strain>
        <tissue evidence="15">Muscle</tissue>
    </source>
</reference>
<evidence type="ECO:0000256" key="13">
    <source>
        <dbReference type="RuleBase" id="RU367030"/>
    </source>
</evidence>
<keyword evidence="10 13" id="KW-0464">Manganese</keyword>